<name>A0A1B8GX01_9PEZI</name>
<dbReference type="SUPFAM" id="SSF53335">
    <property type="entry name" value="S-adenosyl-L-methionine-dependent methyltransferases"/>
    <property type="match status" value="1"/>
</dbReference>
<dbReference type="GeneID" id="28834932"/>
<dbReference type="InterPro" id="IPR029063">
    <property type="entry name" value="SAM-dependent_MTases_sf"/>
</dbReference>
<dbReference type="RefSeq" id="XP_059320027.1">
    <property type="nucleotide sequence ID" value="XM_059463370.1"/>
</dbReference>
<evidence type="ECO:0008006" key="3">
    <source>
        <dbReference type="Google" id="ProtNLM"/>
    </source>
</evidence>
<dbReference type="Proteomes" id="UP000091956">
    <property type="component" value="Unassembled WGS sequence"/>
</dbReference>
<dbReference type="GO" id="GO:0008168">
    <property type="term" value="F:methyltransferase activity"/>
    <property type="evidence" value="ECO:0007669"/>
    <property type="project" value="TreeGrafter"/>
</dbReference>
<dbReference type="Pfam" id="PF13489">
    <property type="entry name" value="Methyltransf_23"/>
    <property type="match status" value="1"/>
</dbReference>
<keyword evidence="2" id="KW-1185">Reference proteome</keyword>
<dbReference type="PANTHER" id="PTHR43591">
    <property type="entry name" value="METHYLTRANSFERASE"/>
    <property type="match status" value="1"/>
</dbReference>
<protein>
    <recommendedName>
        <fullName evidence="3">Methyltransferase domain-containing protein</fullName>
    </recommendedName>
</protein>
<dbReference type="EMBL" id="KV460209">
    <property type="protein sequence ID" value="OBU00339.2"/>
    <property type="molecule type" value="Genomic_DNA"/>
</dbReference>
<organism evidence="1 2">
    <name type="scientific">Pseudogymnoascus verrucosus</name>
    <dbReference type="NCBI Taxonomy" id="342668"/>
    <lineage>
        <taxon>Eukaryota</taxon>
        <taxon>Fungi</taxon>
        <taxon>Dikarya</taxon>
        <taxon>Ascomycota</taxon>
        <taxon>Pezizomycotina</taxon>
        <taxon>Leotiomycetes</taxon>
        <taxon>Thelebolales</taxon>
        <taxon>Thelebolaceae</taxon>
        <taxon>Pseudogymnoascus</taxon>
    </lineage>
</organism>
<dbReference type="CDD" id="cd02440">
    <property type="entry name" value="AdoMet_MTases"/>
    <property type="match status" value="1"/>
</dbReference>
<accession>A0A1B8GX01</accession>
<dbReference type="PANTHER" id="PTHR43591:SF10">
    <property type="entry name" value="ABC TRANSMEMBRANE TYPE-1 DOMAIN-CONTAINING PROTEIN-RELATED"/>
    <property type="match status" value="1"/>
</dbReference>
<dbReference type="STRING" id="342668.A0A1B8GX01"/>
<gene>
    <name evidence="1" type="ORF">VE01_01546</name>
</gene>
<evidence type="ECO:0000313" key="1">
    <source>
        <dbReference type="EMBL" id="OBU00339.2"/>
    </source>
</evidence>
<dbReference type="Gene3D" id="3.40.50.150">
    <property type="entry name" value="Vaccinia Virus protein VP39"/>
    <property type="match status" value="1"/>
</dbReference>
<reference evidence="1 2" key="1">
    <citation type="submission" date="2016-03" db="EMBL/GenBank/DDBJ databases">
        <title>Comparative genomics of Pseudogymnoascus destructans, the fungus causing white-nose syndrome of bats.</title>
        <authorList>
            <person name="Palmer J.M."/>
            <person name="Drees K.P."/>
            <person name="Foster J.T."/>
            <person name="Lindner D.L."/>
        </authorList>
    </citation>
    <scope>NUCLEOTIDE SEQUENCE [LARGE SCALE GENOMIC DNA]</scope>
    <source>
        <strain evidence="1 2">UAMH 10579</strain>
    </source>
</reference>
<reference evidence="2" key="2">
    <citation type="journal article" date="2018" name="Nat. Commun.">
        <title>Extreme sensitivity to ultraviolet light in the fungal pathogen causing white-nose syndrome of bats.</title>
        <authorList>
            <person name="Palmer J.M."/>
            <person name="Drees K.P."/>
            <person name="Foster J.T."/>
            <person name="Lindner D.L."/>
        </authorList>
    </citation>
    <scope>NUCLEOTIDE SEQUENCE [LARGE SCALE GENOMIC DNA]</scope>
    <source>
        <strain evidence="2">UAMH 10579</strain>
    </source>
</reference>
<dbReference type="AlphaFoldDB" id="A0A1B8GX01"/>
<sequence length="259" mass="29014">MDIGHQLFTLLFDGRLFLAPIGDNPQKAIDIGTGTGIWAIDFADQFPSAEVIGTDLSPTQPSFVPPNLHFELDDAQLDWTFNDGTFDYVHLRCLFGAISDWPKLYGDAFRTLKPGGWIEQVEINVQIVSDDGTVGEDHILTGWAKPFFKAGDLLGKSIRTLDQTKELMENAGFTNVVQRNYKVPIGAWSSDPKLKEVGRWSLLFCLSGMESWAMYMLTAVLEWKLEDVQVYLAQVKAAFLDRKNHGYYVVGAVYGQKPL</sequence>
<evidence type="ECO:0000313" key="2">
    <source>
        <dbReference type="Proteomes" id="UP000091956"/>
    </source>
</evidence>
<proteinExistence type="predicted"/>